<name>A0ABQ5NUE3_9ACTN</name>
<gene>
    <name evidence="1" type="ORF">SYYSPA8_06840</name>
</gene>
<sequence length="442" mass="47493">MATREPNTRLALLRREAGWTNRQFVMAVNRIGTERGTPTKYQQPSVSQWISGLLPKEETRPLILEALARRLERPITADDAGFPPPAHASAGHSGTVDELIRLGTADIVPGRRGILGAASLFSVALAIPGWPDVVGRMEAVKSGSAVRVGMADVDVVTRMTERLGSMYDDFGGRTARPLAAAFLVNEVVPYLHADASAEVRHAMLSAAAFLSYLTGWMAVDEGLRGLAQKYYTKGLELAGASSDHLTYCHVLRGMSVQAADLGHGPTAVRLADAASAASPQTGPRMRAFMSGQRAHSYAVAGNRAEALRSIRETEKALDIAESGAGSFGNFAPSTLAYATSQVRYWGGDVAGSVESLQLHFTLRDSDDSQVSGLRFGALLAERQLELGHLEAACHTWGKVLDERAGVRSGRVDQKVAEIIPRLRPYASNATARHLCERVAQRV</sequence>
<comment type="caution">
    <text evidence="1">The sequence shown here is derived from an EMBL/GenBank/DDBJ whole genome shotgun (WGS) entry which is preliminary data.</text>
</comment>
<evidence type="ECO:0000313" key="2">
    <source>
        <dbReference type="Proteomes" id="UP001291653"/>
    </source>
</evidence>
<dbReference type="Proteomes" id="UP001291653">
    <property type="component" value="Unassembled WGS sequence"/>
</dbReference>
<dbReference type="EMBL" id="BSBI01000002">
    <property type="protein sequence ID" value="GLF93987.1"/>
    <property type="molecule type" value="Genomic_DNA"/>
</dbReference>
<keyword evidence="2" id="KW-1185">Reference proteome</keyword>
<protein>
    <submittedName>
        <fullName evidence="1">Tetratricopeptide repeat protein</fullName>
    </submittedName>
</protein>
<proteinExistence type="predicted"/>
<accession>A0ABQ5NUE3</accession>
<evidence type="ECO:0000313" key="1">
    <source>
        <dbReference type="EMBL" id="GLF93987.1"/>
    </source>
</evidence>
<reference evidence="1 2" key="1">
    <citation type="submission" date="2022-10" db="EMBL/GenBank/DDBJ databases">
        <title>Draft genome sequence of Streptomyces sp. YSPA8.</title>
        <authorList>
            <person name="Moriuchi R."/>
            <person name="Dohra H."/>
            <person name="Yamamura H."/>
            <person name="Kodani S."/>
        </authorList>
    </citation>
    <scope>NUCLEOTIDE SEQUENCE [LARGE SCALE GENOMIC DNA]</scope>
    <source>
        <strain evidence="1 2">YSPA8</strain>
    </source>
</reference>
<organism evidence="1 2">
    <name type="scientific">Streptomyces yaizuensis</name>
    <dbReference type="NCBI Taxonomy" id="2989713"/>
    <lineage>
        <taxon>Bacteria</taxon>
        <taxon>Bacillati</taxon>
        <taxon>Actinomycetota</taxon>
        <taxon>Actinomycetes</taxon>
        <taxon>Kitasatosporales</taxon>
        <taxon>Streptomycetaceae</taxon>
        <taxon>Streptomyces</taxon>
    </lineage>
</organism>
<dbReference type="RefSeq" id="WP_323446058.1">
    <property type="nucleotide sequence ID" value="NZ_BSBI01000002.1"/>
</dbReference>